<evidence type="ECO:0000256" key="1">
    <source>
        <dbReference type="SAM" id="MobiDB-lite"/>
    </source>
</evidence>
<dbReference type="Pfam" id="PF22570">
    <property type="entry name" value="LiaF-TM"/>
    <property type="match status" value="1"/>
</dbReference>
<evidence type="ECO:0000313" key="4">
    <source>
        <dbReference type="EMBL" id="MBA9079647.1"/>
    </source>
</evidence>
<evidence type="ECO:0000256" key="2">
    <source>
        <dbReference type="SAM" id="Phobius"/>
    </source>
</evidence>
<dbReference type="AlphaFoldDB" id="A0A839GXT8"/>
<keyword evidence="5" id="KW-1185">Reference proteome</keyword>
<sequence>MENQEINKTENLTGWDRSQGRGGRMLGGLLVVAVGAVLLAYQLDVLVLPRWVFSWEVILILIGVFTGIRHSFRNPGWIIMVLIGGIFLADDIVPNVNFRPFLWPVLIIIFGLFIMFKPRHQCKHQFRHKRRPGGGVQGPGQPLEETEPGGSAGSKEDYINGTAVFGGIKKNIISKDFKGGSIVTFCGGTEYNLSHADMHGEVVIEVTQIFGGTSLVIPSNWKVRSEVAAVFGGVDEKRSFTEAMANTDKILVLKGTLLFGGIEIKSY</sequence>
<dbReference type="RefSeq" id="WP_182514450.1">
    <property type="nucleotide sequence ID" value="NZ_JACJIQ010000026.1"/>
</dbReference>
<feature type="transmembrane region" description="Helical" evidence="2">
    <location>
        <begin position="100"/>
        <end position="116"/>
    </location>
</feature>
<organism evidence="4 5">
    <name type="scientific">Rufibacter quisquiliarum</name>
    <dbReference type="NCBI Taxonomy" id="1549639"/>
    <lineage>
        <taxon>Bacteria</taxon>
        <taxon>Pseudomonadati</taxon>
        <taxon>Bacteroidota</taxon>
        <taxon>Cytophagia</taxon>
        <taxon>Cytophagales</taxon>
        <taxon>Hymenobacteraceae</taxon>
        <taxon>Rufibacter</taxon>
    </lineage>
</organism>
<proteinExistence type="predicted"/>
<keyword evidence="2" id="KW-0812">Transmembrane</keyword>
<dbReference type="Proteomes" id="UP000563094">
    <property type="component" value="Unassembled WGS sequence"/>
</dbReference>
<dbReference type="PANTHER" id="PTHR40763:SF5">
    <property type="entry name" value="MEMBRANE PROTEIN"/>
    <property type="match status" value="1"/>
</dbReference>
<feature type="transmembrane region" description="Helical" evidence="2">
    <location>
        <begin position="25"/>
        <end position="43"/>
    </location>
</feature>
<feature type="region of interest" description="Disordered" evidence="1">
    <location>
        <begin position="127"/>
        <end position="155"/>
    </location>
</feature>
<dbReference type="InterPro" id="IPR054331">
    <property type="entry name" value="LiaF_TM"/>
</dbReference>
<dbReference type="EMBL" id="JACJIQ010000026">
    <property type="protein sequence ID" value="MBA9079647.1"/>
    <property type="molecule type" value="Genomic_DNA"/>
</dbReference>
<comment type="caution">
    <text evidence="4">The sequence shown here is derived from an EMBL/GenBank/DDBJ whole genome shotgun (WGS) entry which is preliminary data.</text>
</comment>
<keyword evidence="2" id="KW-0472">Membrane</keyword>
<reference evidence="4 5" key="1">
    <citation type="submission" date="2020-08" db="EMBL/GenBank/DDBJ databases">
        <title>Genomic Encyclopedia of Type Strains, Phase IV (KMG-IV): sequencing the most valuable type-strain genomes for metagenomic binning, comparative biology and taxonomic classification.</title>
        <authorList>
            <person name="Goeker M."/>
        </authorList>
    </citation>
    <scope>NUCLEOTIDE SEQUENCE [LARGE SCALE GENOMIC DNA]</scope>
    <source>
        <strain evidence="4 5">DSM 29854</strain>
    </source>
</reference>
<accession>A0A839GXT8</accession>
<evidence type="ECO:0000313" key="5">
    <source>
        <dbReference type="Proteomes" id="UP000563094"/>
    </source>
</evidence>
<gene>
    <name evidence="4" type="ORF">FHS90_004386</name>
</gene>
<evidence type="ECO:0000259" key="3">
    <source>
        <dbReference type="Pfam" id="PF22570"/>
    </source>
</evidence>
<name>A0A839GXT8_9BACT</name>
<protein>
    <submittedName>
        <fullName evidence="4">Putative membrane protein</fullName>
    </submittedName>
</protein>
<dbReference type="PANTHER" id="PTHR40763">
    <property type="entry name" value="MEMBRANE PROTEIN-RELATED"/>
    <property type="match status" value="1"/>
</dbReference>
<feature type="domain" description="LiaF transmembrane" evidence="3">
    <location>
        <begin position="27"/>
        <end position="121"/>
    </location>
</feature>
<feature type="transmembrane region" description="Helical" evidence="2">
    <location>
        <begin position="75"/>
        <end position="94"/>
    </location>
</feature>
<keyword evidence="2" id="KW-1133">Transmembrane helix</keyword>
<feature type="transmembrane region" description="Helical" evidence="2">
    <location>
        <begin position="49"/>
        <end position="68"/>
    </location>
</feature>